<reference evidence="3" key="1">
    <citation type="journal article" date="2011" name="Proc. Natl. Acad. Sci. U.S.A.">
        <title>Obligate biotrophy features unraveled by the genomic analysis of rust fungi.</title>
        <authorList>
            <person name="Duplessis S."/>
            <person name="Cuomo C.A."/>
            <person name="Lin Y.-C."/>
            <person name="Aerts A."/>
            <person name="Tisserant E."/>
            <person name="Veneault-Fourrey C."/>
            <person name="Joly D.L."/>
            <person name="Hacquard S."/>
            <person name="Amselem J."/>
            <person name="Cantarel B.L."/>
            <person name="Chiu R."/>
            <person name="Coutinho P.M."/>
            <person name="Feau N."/>
            <person name="Field M."/>
            <person name="Frey P."/>
            <person name="Gelhaye E."/>
            <person name="Goldberg J."/>
            <person name="Grabherr M.G."/>
            <person name="Kodira C.D."/>
            <person name="Kohler A."/>
            <person name="Kuees U."/>
            <person name="Lindquist E.A."/>
            <person name="Lucas S.M."/>
            <person name="Mago R."/>
            <person name="Mauceli E."/>
            <person name="Morin E."/>
            <person name="Murat C."/>
            <person name="Pangilinan J.L."/>
            <person name="Park R."/>
            <person name="Pearson M."/>
            <person name="Quesneville H."/>
            <person name="Rouhier N."/>
            <person name="Sakthikumar S."/>
            <person name="Salamov A.A."/>
            <person name="Schmutz J."/>
            <person name="Selles B."/>
            <person name="Shapiro H."/>
            <person name="Tanguay P."/>
            <person name="Tuskan G.A."/>
            <person name="Henrissat B."/>
            <person name="Van de Peer Y."/>
            <person name="Rouze P."/>
            <person name="Ellis J.G."/>
            <person name="Dodds P.N."/>
            <person name="Schein J.E."/>
            <person name="Zhong S."/>
            <person name="Hamelin R.C."/>
            <person name="Grigoriev I.V."/>
            <person name="Szabo L.J."/>
            <person name="Martin F."/>
        </authorList>
    </citation>
    <scope>NUCLEOTIDE SEQUENCE [LARGE SCALE GENOMIC DNA]</scope>
    <source>
        <strain evidence="3">98AG31 / pathotype 3-4-7</strain>
    </source>
</reference>
<feature type="region of interest" description="Disordered" evidence="1">
    <location>
        <begin position="1"/>
        <end position="24"/>
    </location>
</feature>
<accession>F4S4A4</accession>
<dbReference type="Proteomes" id="UP000001072">
    <property type="component" value="Unassembled WGS sequence"/>
</dbReference>
<dbReference type="PANTHER" id="PTHR13211:SF0">
    <property type="entry name" value="TELOMERASE CAJAL BODY PROTEIN 1"/>
    <property type="match status" value="1"/>
</dbReference>
<dbReference type="SUPFAM" id="SSF50978">
    <property type="entry name" value="WD40 repeat-like"/>
    <property type="match status" value="1"/>
</dbReference>
<dbReference type="InParanoid" id="F4S4A4"/>
<dbReference type="FunCoup" id="F4S4A4">
    <property type="interactions" value="487"/>
</dbReference>
<dbReference type="Gene3D" id="2.130.10.10">
    <property type="entry name" value="YVTN repeat-like/Quinoprotein amine dehydrogenase"/>
    <property type="match status" value="1"/>
</dbReference>
<dbReference type="Pfam" id="PF00400">
    <property type="entry name" value="WD40"/>
    <property type="match status" value="2"/>
</dbReference>
<dbReference type="InterPro" id="IPR036322">
    <property type="entry name" value="WD40_repeat_dom_sf"/>
</dbReference>
<dbReference type="EMBL" id="GL883146">
    <property type="protein sequence ID" value="EGG00589.1"/>
    <property type="molecule type" value="Genomic_DNA"/>
</dbReference>
<dbReference type="AlphaFoldDB" id="F4S4A4"/>
<gene>
    <name evidence="2" type="ORF">MELLADRAFT_93156</name>
</gene>
<dbReference type="PANTHER" id="PTHR13211">
    <property type="entry name" value="TELOMERASE CAJAL BODY PROTEIN 1"/>
    <property type="match status" value="1"/>
</dbReference>
<feature type="compositionally biased region" description="Basic and acidic residues" evidence="1">
    <location>
        <begin position="285"/>
        <end position="306"/>
    </location>
</feature>
<dbReference type="InterPro" id="IPR001680">
    <property type="entry name" value="WD40_rpt"/>
</dbReference>
<evidence type="ECO:0000313" key="2">
    <source>
        <dbReference type="EMBL" id="EGG00589.1"/>
    </source>
</evidence>
<organism evidence="3">
    <name type="scientific">Melampsora larici-populina (strain 98AG31 / pathotype 3-4-7)</name>
    <name type="common">Poplar leaf rust fungus</name>
    <dbReference type="NCBI Taxonomy" id="747676"/>
    <lineage>
        <taxon>Eukaryota</taxon>
        <taxon>Fungi</taxon>
        <taxon>Dikarya</taxon>
        <taxon>Basidiomycota</taxon>
        <taxon>Pucciniomycotina</taxon>
        <taxon>Pucciniomycetes</taxon>
        <taxon>Pucciniales</taxon>
        <taxon>Melampsoraceae</taxon>
        <taxon>Melampsora</taxon>
    </lineage>
</organism>
<dbReference type="KEGG" id="mlr:MELLADRAFT_93156"/>
<proteinExistence type="predicted"/>
<dbReference type="SMART" id="SM00320">
    <property type="entry name" value="WD40"/>
    <property type="match status" value="5"/>
</dbReference>
<feature type="region of interest" description="Disordered" evidence="1">
    <location>
        <begin position="95"/>
        <end position="120"/>
    </location>
</feature>
<evidence type="ECO:0000313" key="3">
    <source>
        <dbReference type="Proteomes" id="UP000001072"/>
    </source>
</evidence>
<dbReference type="RefSeq" id="XP_007416236.1">
    <property type="nucleotide sequence ID" value="XM_007416174.1"/>
</dbReference>
<feature type="compositionally biased region" description="Basic and acidic residues" evidence="1">
    <location>
        <begin position="1"/>
        <end position="11"/>
    </location>
</feature>
<dbReference type="eggNOG" id="KOG2919">
    <property type="taxonomic scope" value="Eukaryota"/>
</dbReference>
<keyword evidence="3" id="KW-1185">Reference proteome</keyword>
<evidence type="ECO:0000256" key="1">
    <source>
        <dbReference type="SAM" id="MobiDB-lite"/>
    </source>
</evidence>
<dbReference type="InterPro" id="IPR051150">
    <property type="entry name" value="SWT21/TCAB1_mRNA_Telomere"/>
</dbReference>
<protein>
    <submittedName>
        <fullName evidence="2">Uncharacterized protein</fullName>
    </submittedName>
</protein>
<name>F4S4A4_MELLP</name>
<dbReference type="VEuPathDB" id="FungiDB:MELLADRAFT_93156"/>
<dbReference type="GeneID" id="18936486"/>
<dbReference type="InterPro" id="IPR015943">
    <property type="entry name" value="WD40/YVTN_repeat-like_dom_sf"/>
</dbReference>
<dbReference type="HOGENOM" id="CLU_022731_3_1_1"/>
<dbReference type="STRING" id="747676.F4S4A4"/>
<dbReference type="OrthoDB" id="239865at2759"/>
<sequence>MMTDIHQRVAESSEDSEERLHEEWKPRKEITAADAVLSTCWFPHSRSDDPARYCFATAVKDHPIHLLDATDGRLRASYPLVDHRERMVAPHSMLFSQDGTRPGCPGERYKTSPTRRSRDGQKGIISTLAADPTSTGLLAAGSFSGQIGIYDTLASELSPQMVFHSAEHTGITQVKFHLLNERVLFTASRRSNSIKCWDLRYAAACFHTFHRPGHTNQRLSFDIDYSGLNLATGAQDGKIRVYRLDNLDAEPALKMTLHSDVIGSVAFNPAGCSIVSCSGSRKNKFDESQDEHVENNSGIDAHHDLNDGPPEQENDTELAIWKFEYV</sequence>
<feature type="region of interest" description="Disordered" evidence="1">
    <location>
        <begin position="285"/>
        <end position="314"/>
    </location>
</feature>